<evidence type="ECO:0000256" key="2">
    <source>
        <dbReference type="ARBA" id="ARBA00009050"/>
    </source>
</evidence>
<keyword evidence="4" id="KW-0238">DNA-binding</keyword>
<evidence type="ECO:0000256" key="7">
    <source>
        <dbReference type="SAM" id="Coils"/>
    </source>
</evidence>
<reference evidence="10 11" key="1">
    <citation type="submission" date="2022-12" db="EMBL/GenBank/DDBJ databases">
        <title>Chromosome-level genome assembly of true bugs.</title>
        <authorList>
            <person name="Ma L."/>
            <person name="Li H."/>
        </authorList>
    </citation>
    <scope>NUCLEOTIDE SEQUENCE [LARGE SCALE GENOMIC DNA]</scope>
    <source>
        <strain evidence="10">Lab_2022b</strain>
    </source>
</reference>
<comment type="caution">
    <text evidence="10">The sequence shown here is derived from an EMBL/GenBank/DDBJ whole genome shotgun (WGS) entry which is preliminary data.</text>
</comment>
<dbReference type="SUPFAM" id="SSF57959">
    <property type="entry name" value="Leucine zipper domain"/>
    <property type="match status" value="1"/>
</dbReference>
<dbReference type="PANTHER" id="PTHR46164:SF3">
    <property type="entry name" value="ATF6, ISOFORM C"/>
    <property type="match status" value="1"/>
</dbReference>
<evidence type="ECO:0000256" key="4">
    <source>
        <dbReference type="ARBA" id="ARBA00023125"/>
    </source>
</evidence>
<evidence type="ECO:0000256" key="3">
    <source>
        <dbReference type="ARBA" id="ARBA00023015"/>
    </source>
</evidence>
<gene>
    <name evidence="10" type="ORF">O3M35_003564</name>
</gene>
<name>A0AAW1CND7_9HEMI</name>
<dbReference type="GO" id="GO:0000981">
    <property type="term" value="F:DNA-binding transcription factor activity, RNA polymerase II-specific"/>
    <property type="evidence" value="ECO:0007669"/>
    <property type="project" value="TreeGrafter"/>
</dbReference>
<evidence type="ECO:0000256" key="1">
    <source>
        <dbReference type="ARBA" id="ARBA00004167"/>
    </source>
</evidence>
<keyword evidence="11" id="KW-1185">Reference proteome</keyword>
<dbReference type="InterPro" id="IPR051882">
    <property type="entry name" value="ATF_bZIP_TF"/>
</dbReference>
<dbReference type="SMART" id="SM00338">
    <property type="entry name" value="BRLZ"/>
    <property type="match status" value="1"/>
</dbReference>
<keyword evidence="5" id="KW-0804">Transcription</keyword>
<evidence type="ECO:0000256" key="5">
    <source>
        <dbReference type="ARBA" id="ARBA00023163"/>
    </source>
</evidence>
<sequence>MPSEWNHLDLTTPSLFNGFQDMDCDIKIEDNPLPHISDDFDALFSEDDIFENKLCLDNNLFDSLLDESRDCNWAEIFPQSSSTTKDDVGDSLIKLETDLVKQNPLSYSDSAGSLSSSSESSNSCEPKYTLETPPVSPTDCDPLAPDSITTSVSVNNKSTLLRINPSNIKIIHSTKGFRPIGKPTQIVLPKDVIQKALKLNSKSRTDDVQKKLNTLPQVPVNQGCSNSILLPTASITGAAPTTISVHTTADTACLKTITPANSACAQNKPPLLPLIKQESDVIIKPDMNLKALKRQQRMIKNRESACLSRKKKKEYVTSLESKISDLEHENNRLKRENDLLKARIKELETCHRSNGKATLLHTNLRKSMAVLAVVLMVSVNIGSLSMLSREGKRSSEFRVEGNFEPSGNGDFIRHGRSLLWDEDLAESYNNSSTRSTANSTCPVYINQTESLRLEKELRQWIAVDEKRGRYRNSTRRTKSSPLKQLILQNYQNKKMKTKMAQRILRKPLSAVEIYQPSFPGSVPRRDDTFYVFSFSSDHLLIPAVTHNNTLRPRMSFVIPTVPLNDSFIKSNRSVPMMQIDCEVLATRSIEFTEKDFRIFKPKDEEPAEGNNTAPVTVRTQTYRPYYMQRRRVRSDADFDDGFEGYMNRIYQAVNTFP</sequence>
<accession>A0AAW1CND7</accession>
<keyword evidence="6" id="KW-0539">Nucleus</keyword>
<feature type="coiled-coil region" evidence="7">
    <location>
        <begin position="309"/>
        <end position="350"/>
    </location>
</feature>
<feature type="domain" description="BZIP" evidence="9">
    <location>
        <begin position="291"/>
        <end position="348"/>
    </location>
</feature>
<dbReference type="AlphaFoldDB" id="A0AAW1CND7"/>
<dbReference type="PANTHER" id="PTHR46164">
    <property type="entry name" value="ATF6, ISOFORM C"/>
    <property type="match status" value="1"/>
</dbReference>
<keyword evidence="7" id="KW-0175">Coiled coil</keyword>
<dbReference type="InterPro" id="IPR004827">
    <property type="entry name" value="bZIP"/>
</dbReference>
<dbReference type="GO" id="GO:0005634">
    <property type="term" value="C:nucleus"/>
    <property type="evidence" value="ECO:0007669"/>
    <property type="project" value="TreeGrafter"/>
</dbReference>
<protein>
    <recommendedName>
        <fullName evidence="9">BZIP domain-containing protein</fullName>
    </recommendedName>
</protein>
<dbReference type="GO" id="GO:0000978">
    <property type="term" value="F:RNA polymerase II cis-regulatory region sequence-specific DNA binding"/>
    <property type="evidence" value="ECO:0007669"/>
    <property type="project" value="TreeGrafter"/>
</dbReference>
<dbReference type="PROSITE" id="PS50217">
    <property type="entry name" value="BZIP"/>
    <property type="match status" value="1"/>
</dbReference>
<dbReference type="GO" id="GO:0016020">
    <property type="term" value="C:membrane"/>
    <property type="evidence" value="ECO:0007669"/>
    <property type="project" value="UniProtKB-SubCell"/>
</dbReference>
<dbReference type="InterPro" id="IPR046347">
    <property type="entry name" value="bZIP_sf"/>
</dbReference>
<dbReference type="Proteomes" id="UP001461498">
    <property type="component" value="Unassembled WGS sequence"/>
</dbReference>
<feature type="region of interest" description="Disordered" evidence="8">
    <location>
        <begin position="110"/>
        <end position="138"/>
    </location>
</feature>
<evidence type="ECO:0000313" key="10">
    <source>
        <dbReference type="EMBL" id="KAK9499049.1"/>
    </source>
</evidence>
<dbReference type="EMBL" id="JAPXFL010000012">
    <property type="protein sequence ID" value="KAK9499049.1"/>
    <property type="molecule type" value="Genomic_DNA"/>
</dbReference>
<feature type="compositionally biased region" description="Low complexity" evidence="8">
    <location>
        <begin position="110"/>
        <end position="123"/>
    </location>
</feature>
<evidence type="ECO:0000259" key="9">
    <source>
        <dbReference type="PROSITE" id="PS50217"/>
    </source>
</evidence>
<proteinExistence type="inferred from homology"/>
<evidence type="ECO:0000256" key="8">
    <source>
        <dbReference type="SAM" id="MobiDB-lite"/>
    </source>
</evidence>
<dbReference type="Pfam" id="PF00170">
    <property type="entry name" value="bZIP_1"/>
    <property type="match status" value="1"/>
</dbReference>
<comment type="similarity">
    <text evidence="2">Belongs to the bZIP family. ATF subfamily.</text>
</comment>
<comment type="subcellular location">
    <subcellularLocation>
        <location evidence="1">Membrane</location>
        <topology evidence="1">Single-pass membrane protein</topology>
    </subcellularLocation>
</comment>
<evidence type="ECO:0000313" key="11">
    <source>
        <dbReference type="Proteomes" id="UP001461498"/>
    </source>
</evidence>
<dbReference type="Gene3D" id="1.20.5.170">
    <property type="match status" value="1"/>
</dbReference>
<evidence type="ECO:0000256" key="6">
    <source>
        <dbReference type="ARBA" id="ARBA00023242"/>
    </source>
</evidence>
<organism evidence="10 11">
    <name type="scientific">Rhynocoris fuscipes</name>
    <dbReference type="NCBI Taxonomy" id="488301"/>
    <lineage>
        <taxon>Eukaryota</taxon>
        <taxon>Metazoa</taxon>
        <taxon>Ecdysozoa</taxon>
        <taxon>Arthropoda</taxon>
        <taxon>Hexapoda</taxon>
        <taxon>Insecta</taxon>
        <taxon>Pterygota</taxon>
        <taxon>Neoptera</taxon>
        <taxon>Paraneoptera</taxon>
        <taxon>Hemiptera</taxon>
        <taxon>Heteroptera</taxon>
        <taxon>Panheteroptera</taxon>
        <taxon>Cimicomorpha</taxon>
        <taxon>Reduviidae</taxon>
        <taxon>Harpactorinae</taxon>
        <taxon>Harpactorini</taxon>
        <taxon>Rhynocoris</taxon>
    </lineage>
</organism>
<keyword evidence="3" id="KW-0805">Transcription regulation</keyword>
<dbReference type="GO" id="GO:0030968">
    <property type="term" value="P:endoplasmic reticulum unfolded protein response"/>
    <property type="evidence" value="ECO:0007669"/>
    <property type="project" value="TreeGrafter"/>
</dbReference>
<dbReference type="CDD" id="cd14700">
    <property type="entry name" value="bZIP_ATF6"/>
    <property type="match status" value="1"/>
</dbReference>